<proteinExistence type="predicted"/>
<gene>
    <name evidence="1" type="ordered locus">Fluta_2228</name>
</gene>
<evidence type="ECO:0008006" key="3">
    <source>
        <dbReference type="Google" id="ProtNLM"/>
    </source>
</evidence>
<dbReference type="PROSITE" id="PS51257">
    <property type="entry name" value="PROKAR_LIPOPROTEIN"/>
    <property type="match status" value="1"/>
</dbReference>
<keyword evidence="2" id="KW-1185">Reference proteome</keyword>
<dbReference type="Proteomes" id="UP000007463">
    <property type="component" value="Chromosome"/>
</dbReference>
<dbReference type="EMBL" id="CP002542">
    <property type="protein sequence ID" value="AEA44214.1"/>
    <property type="molecule type" value="Genomic_DNA"/>
</dbReference>
<dbReference type="KEGG" id="fte:Fluta_2228"/>
<protein>
    <recommendedName>
        <fullName evidence="3">Lipoprotein</fullName>
    </recommendedName>
</protein>
<name>F2IAQ9_FLUTR</name>
<dbReference type="OrthoDB" id="669297at2"/>
<dbReference type="AlphaFoldDB" id="F2IAQ9"/>
<accession>F2IAQ9</accession>
<dbReference type="STRING" id="755732.Fluta_2228"/>
<evidence type="ECO:0000313" key="1">
    <source>
        <dbReference type="EMBL" id="AEA44214.1"/>
    </source>
</evidence>
<reference evidence="2" key="2">
    <citation type="submission" date="2011-02" db="EMBL/GenBank/DDBJ databases">
        <title>The complete genome of Fluviicola taffensis DSM 16823.</title>
        <authorList>
            <consortium name="US DOE Joint Genome Institute (JGI-PGF)"/>
            <person name="Lucas S."/>
            <person name="Copeland A."/>
            <person name="Lapidus A."/>
            <person name="Bruce D."/>
            <person name="Goodwin L."/>
            <person name="Pitluck S."/>
            <person name="Kyrpides N."/>
            <person name="Mavromatis K."/>
            <person name="Ivanova N."/>
            <person name="Mikhailova N."/>
            <person name="Pagani I."/>
            <person name="Chertkov O."/>
            <person name="Detter J.C."/>
            <person name="Han C."/>
            <person name="Tapia R."/>
            <person name="Land M."/>
            <person name="Hauser L."/>
            <person name="Markowitz V."/>
            <person name="Cheng J.-F."/>
            <person name="Hugenholtz P."/>
            <person name="Woyke T."/>
            <person name="Wu D."/>
            <person name="Tindall B."/>
            <person name="Pomrenke H.G."/>
            <person name="Brambilla E."/>
            <person name="Klenk H.-P."/>
            <person name="Eisen J.A."/>
        </authorList>
    </citation>
    <scope>NUCLEOTIDE SEQUENCE [LARGE SCALE GENOMIC DNA]</scope>
    <source>
        <strain evidence="2">DSM 16823 / RW262 / RW262</strain>
    </source>
</reference>
<evidence type="ECO:0000313" key="2">
    <source>
        <dbReference type="Proteomes" id="UP000007463"/>
    </source>
</evidence>
<dbReference type="RefSeq" id="WP_013686984.1">
    <property type="nucleotide sequence ID" value="NC_015321.1"/>
</dbReference>
<dbReference type="HOGENOM" id="CLU_775563_0_0_10"/>
<reference evidence="1 2" key="1">
    <citation type="journal article" date="2011" name="Stand. Genomic Sci.">
        <title>Complete genome sequence of the gliding freshwater bacterium Fluviicola taffensis type strain (RW262).</title>
        <authorList>
            <person name="Woyke T."/>
            <person name="Chertkov O."/>
            <person name="Lapidus A."/>
            <person name="Nolan M."/>
            <person name="Lucas S."/>
            <person name="Del Rio T.G."/>
            <person name="Tice H."/>
            <person name="Cheng J.F."/>
            <person name="Tapia R."/>
            <person name="Han C."/>
            <person name="Goodwin L."/>
            <person name="Pitluck S."/>
            <person name="Liolios K."/>
            <person name="Pagani I."/>
            <person name="Ivanova N."/>
            <person name="Huntemann M."/>
            <person name="Mavromatis K."/>
            <person name="Mikhailova N."/>
            <person name="Pati A."/>
            <person name="Chen A."/>
            <person name="Palaniappan K."/>
            <person name="Land M."/>
            <person name="Hauser L."/>
            <person name="Brambilla E.M."/>
            <person name="Rohde M."/>
            <person name="Mwirichia R."/>
            <person name="Sikorski J."/>
            <person name="Tindall B.J."/>
            <person name="Goker M."/>
            <person name="Bristow J."/>
            <person name="Eisen J.A."/>
            <person name="Markowitz V."/>
            <person name="Hugenholtz P."/>
            <person name="Klenk H.P."/>
            <person name="Kyrpides N.C."/>
        </authorList>
    </citation>
    <scope>NUCLEOTIDE SEQUENCE [LARGE SCALE GENOMIC DNA]</scope>
    <source>
        <strain evidence="2">DSM 16823 / RW262 / RW262</strain>
    </source>
</reference>
<sequence precursor="true">MKMIKYLFTALTICLLISCSTKNTTIKQAHLQLKSPLSCYRIKMYQNKEKDYYYTFDLLTQKIIMVYNKAGYLVNEINITNFEKENSIELIDVLIVNHNHFIFLANQNKIFITDGKLTIQKEYAFFNQSHQGHKMAPFLFLNDQNELTTFILSTWPDGIRFKNSYLSGQYLNAQPHFAKINIENGKMRLIGQNLSNRFLKPNELKADVPIERTFTQNGTVIYCAPFTDTIYEISPRSKIKPLIRITSKIGNITVPVITAEQHKKDASIVRSTFVSSSYINRVFMDDYRKLAYVIIRRPLEQFEDFPFNILIYDENWEKLDELEFKGDTYRFIFLVTKDGLLMERANNNSEKRIFDCLEYTN</sequence>
<organism evidence="1 2">
    <name type="scientific">Fluviicola taffensis (strain DSM 16823 / NCIMB 13979 / RW262)</name>
    <dbReference type="NCBI Taxonomy" id="755732"/>
    <lineage>
        <taxon>Bacteria</taxon>
        <taxon>Pseudomonadati</taxon>
        <taxon>Bacteroidota</taxon>
        <taxon>Flavobacteriia</taxon>
        <taxon>Flavobacteriales</taxon>
        <taxon>Crocinitomicaceae</taxon>
        <taxon>Fluviicola</taxon>
    </lineage>
</organism>